<accession>A0A6B3SR30</accession>
<evidence type="ECO:0000313" key="2">
    <source>
        <dbReference type="Proteomes" id="UP000482155"/>
    </source>
</evidence>
<evidence type="ECO:0000313" key="1">
    <source>
        <dbReference type="EMBL" id="NEX60119.1"/>
    </source>
</evidence>
<dbReference type="Proteomes" id="UP000482155">
    <property type="component" value="Unassembled WGS sequence"/>
</dbReference>
<sequence length="162" mass="17517">MNATTVSFPASPNAALYALLASADLVTIDGGPYVQNWDIATETGDPENQVVLFHWENEGLIFTTILTEGGIAAGRLKDECFVCDDFEGEPTIIRFFKVREIKSQSLQGDAPFPVIVHARRLIEKIDRAASLRSGQPAGEIKAEDWNELIAIAGDLRSALGGA</sequence>
<reference evidence="1 2" key="1">
    <citation type="submission" date="2020-02" db="EMBL/GenBank/DDBJ databases">
        <authorList>
            <person name="Kim M.K."/>
        </authorList>
    </citation>
    <scope>NUCLEOTIDE SEQUENCE [LARGE SCALE GENOMIC DNA]</scope>
    <source>
        <strain evidence="1 2">17J57-3</strain>
    </source>
</reference>
<gene>
    <name evidence="1" type="ORF">G3574_03420</name>
</gene>
<dbReference type="AlphaFoldDB" id="A0A6B3SR30"/>
<dbReference type="RefSeq" id="WP_163960621.1">
    <property type="nucleotide sequence ID" value="NZ_JAAIVB010000011.1"/>
</dbReference>
<keyword evidence="2" id="KW-1185">Reference proteome</keyword>
<proteinExistence type="predicted"/>
<protein>
    <submittedName>
        <fullName evidence="1">Uncharacterized protein</fullName>
    </submittedName>
</protein>
<name>A0A6B3SR30_9BURK</name>
<dbReference type="EMBL" id="JAAIVB010000011">
    <property type="protein sequence ID" value="NEX60119.1"/>
    <property type="molecule type" value="Genomic_DNA"/>
</dbReference>
<organism evidence="1 2">
    <name type="scientific">Noviherbaspirillum galbum</name>
    <dbReference type="NCBI Taxonomy" id="2709383"/>
    <lineage>
        <taxon>Bacteria</taxon>
        <taxon>Pseudomonadati</taxon>
        <taxon>Pseudomonadota</taxon>
        <taxon>Betaproteobacteria</taxon>
        <taxon>Burkholderiales</taxon>
        <taxon>Oxalobacteraceae</taxon>
        <taxon>Noviherbaspirillum</taxon>
    </lineage>
</organism>
<comment type="caution">
    <text evidence="1">The sequence shown here is derived from an EMBL/GenBank/DDBJ whole genome shotgun (WGS) entry which is preliminary data.</text>
</comment>